<keyword evidence="3" id="KW-1185">Reference proteome</keyword>
<evidence type="ECO:0000313" key="2">
    <source>
        <dbReference type="EMBL" id="TCO13684.1"/>
    </source>
</evidence>
<dbReference type="RefSeq" id="WP_132005568.1">
    <property type="nucleotide sequence ID" value="NZ_JBHUNN010000002.1"/>
</dbReference>
<gene>
    <name evidence="2" type="ORF">EV666_10551</name>
</gene>
<keyword evidence="1" id="KW-0472">Membrane</keyword>
<keyword evidence="1" id="KW-0812">Transmembrane</keyword>
<accession>A0A4R2GWE6</accession>
<organism evidence="2 3">
    <name type="scientific">Camelimonas lactis</name>
    <dbReference type="NCBI Taxonomy" id="659006"/>
    <lineage>
        <taxon>Bacteria</taxon>
        <taxon>Pseudomonadati</taxon>
        <taxon>Pseudomonadota</taxon>
        <taxon>Alphaproteobacteria</taxon>
        <taxon>Hyphomicrobiales</taxon>
        <taxon>Chelatococcaceae</taxon>
        <taxon>Camelimonas</taxon>
    </lineage>
</organism>
<keyword evidence="1" id="KW-1133">Transmembrane helix</keyword>
<protein>
    <submittedName>
        <fullName evidence="2">Putative secreted protein</fullName>
    </submittedName>
</protein>
<dbReference type="EMBL" id="SLWL01000005">
    <property type="protein sequence ID" value="TCO13684.1"/>
    <property type="molecule type" value="Genomic_DNA"/>
</dbReference>
<dbReference type="AlphaFoldDB" id="A0A4R2GWE6"/>
<dbReference type="Pfam" id="PF07330">
    <property type="entry name" value="DUF1467"/>
    <property type="match status" value="1"/>
</dbReference>
<comment type="caution">
    <text evidence="2">The sequence shown here is derived from an EMBL/GenBank/DDBJ whole genome shotgun (WGS) entry which is preliminary data.</text>
</comment>
<dbReference type="Proteomes" id="UP000294881">
    <property type="component" value="Unassembled WGS sequence"/>
</dbReference>
<name>A0A4R2GWE6_9HYPH</name>
<dbReference type="InterPro" id="IPR009935">
    <property type="entry name" value="DUF1467"/>
</dbReference>
<proteinExistence type="predicted"/>
<feature type="transmembrane region" description="Helical" evidence="1">
    <location>
        <begin position="49"/>
        <end position="71"/>
    </location>
</feature>
<sequence length="76" mass="8612">MNLTLSIAIYFVMWWITLFAILPFGVRSQHESGEVVEGSEPGAPARPLLWWKVLWTTVVSAVLFACLYGAYPYLSF</sequence>
<reference evidence="2 3" key="1">
    <citation type="submission" date="2019-03" db="EMBL/GenBank/DDBJ databases">
        <title>Genomic Encyclopedia of Type Strains, Phase IV (KMG-IV): sequencing the most valuable type-strain genomes for metagenomic binning, comparative biology and taxonomic classification.</title>
        <authorList>
            <person name="Goeker M."/>
        </authorList>
    </citation>
    <scope>NUCLEOTIDE SEQUENCE [LARGE SCALE GENOMIC DNA]</scope>
    <source>
        <strain evidence="2 3">DSM 22958</strain>
    </source>
</reference>
<dbReference type="OrthoDB" id="9804637at2"/>
<evidence type="ECO:0000313" key="3">
    <source>
        <dbReference type="Proteomes" id="UP000294881"/>
    </source>
</evidence>
<evidence type="ECO:0000256" key="1">
    <source>
        <dbReference type="SAM" id="Phobius"/>
    </source>
</evidence>
<feature type="transmembrane region" description="Helical" evidence="1">
    <location>
        <begin position="7"/>
        <end position="26"/>
    </location>
</feature>